<feature type="compositionally biased region" description="Basic and acidic residues" evidence="1">
    <location>
        <begin position="201"/>
        <end position="212"/>
    </location>
</feature>
<feature type="region of interest" description="Disordered" evidence="1">
    <location>
        <begin position="1"/>
        <end position="86"/>
    </location>
</feature>
<feature type="compositionally biased region" description="Low complexity" evidence="1">
    <location>
        <begin position="7"/>
        <end position="25"/>
    </location>
</feature>
<feature type="compositionally biased region" description="Low complexity" evidence="1">
    <location>
        <begin position="280"/>
        <end position="297"/>
    </location>
</feature>
<evidence type="ECO:0000256" key="1">
    <source>
        <dbReference type="SAM" id="MobiDB-lite"/>
    </source>
</evidence>
<name>A0AAD5VBA3_9APHY</name>
<protein>
    <submittedName>
        <fullName evidence="2">Uncharacterized protein</fullName>
    </submittedName>
</protein>
<evidence type="ECO:0000313" key="2">
    <source>
        <dbReference type="EMBL" id="KAJ3491044.1"/>
    </source>
</evidence>
<dbReference type="AlphaFoldDB" id="A0AAD5VBA3"/>
<sequence length="629" mass="68769">MTESRQRASFQSSSSSSAPSSSNPFGNLPASGSYVRPLKRRYADTTEDPFLTTPNSSQPTASSSLSFDPSRRLPSTSRGNPPLSRQASLGVAQLPTLDPTENDPDAIFIHPPFIDFPDAHLYKDGLTYNLMAVHLNWFLDPRDYITTVNSLEGAIRYPPQLEPPRGWCPTKKKDIVVTWPEGEEPRLRCTFCRRTYAGVNAKKENSEREQGRNRRGGNPPPETSSGVKHPYRQFSTGQPKDPPAAPPEPEPPVDEPEPSPQDLHKESDSLDAEIDSLQIPTSSSTPPLTPGASPSGAFFLRSDIKDIPESPYNPLLTPAFRHSPARLPSDQPWRFPSPSHPLHSSAQELSLSMLVHGEASPLVSGLDVSPLVIVPKSARRKRSMFSSPFAAPPDLDRDVCSDGEGSDLPRRAVKPTPRKLIYEGSLPTPFTDRIKFGQHRVPESPLGRTLFGQKSKNLSAVLHANSTWRTPAKSPLGKGLMDPIQLDEDPFMLYKPFSLHASPSVGTPLKLTPPSSSPEMETDSPVLRSSQLSSGKPISGVGLGIGLMEGFSLKTPSSPTKMDDVDEMMFTSDGKEGDLRMQLADGSPAPLAFAGRKNRRLIRDLSLSECDSPESSQPKKRRRTLSGRD</sequence>
<dbReference type="EMBL" id="JANAWD010000018">
    <property type="protein sequence ID" value="KAJ3491044.1"/>
    <property type="molecule type" value="Genomic_DNA"/>
</dbReference>
<accession>A0AAD5VBA3</accession>
<comment type="caution">
    <text evidence="2">The sequence shown here is derived from an EMBL/GenBank/DDBJ whole genome shotgun (WGS) entry which is preliminary data.</text>
</comment>
<feature type="compositionally biased region" description="Polar residues" evidence="1">
    <location>
        <begin position="52"/>
        <end position="86"/>
    </location>
</feature>
<dbReference type="Proteomes" id="UP001212997">
    <property type="component" value="Unassembled WGS sequence"/>
</dbReference>
<feature type="region of interest" description="Disordered" evidence="1">
    <location>
        <begin position="201"/>
        <end position="342"/>
    </location>
</feature>
<keyword evidence="3" id="KW-1185">Reference proteome</keyword>
<feature type="compositionally biased region" description="Pro residues" evidence="1">
    <location>
        <begin position="240"/>
        <end position="250"/>
    </location>
</feature>
<feature type="region of interest" description="Disordered" evidence="1">
    <location>
        <begin position="605"/>
        <end position="629"/>
    </location>
</feature>
<proteinExistence type="predicted"/>
<organism evidence="2 3">
    <name type="scientific">Meripilus lineatus</name>
    <dbReference type="NCBI Taxonomy" id="2056292"/>
    <lineage>
        <taxon>Eukaryota</taxon>
        <taxon>Fungi</taxon>
        <taxon>Dikarya</taxon>
        <taxon>Basidiomycota</taxon>
        <taxon>Agaricomycotina</taxon>
        <taxon>Agaricomycetes</taxon>
        <taxon>Polyporales</taxon>
        <taxon>Meripilaceae</taxon>
        <taxon>Meripilus</taxon>
    </lineage>
</organism>
<evidence type="ECO:0000313" key="3">
    <source>
        <dbReference type="Proteomes" id="UP001212997"/>
    </source>
</evidence>
<reference evidence="2" key="1">
    <citation type="submission" date="2022-07" db="EMBL/GenBank/DDBJ databases">
        <title>Genome Sequence of Physisporinus lineatus.</title>
        <authorList>
            <person name="Buettner E."/>
        </authorList>
    </citation>
    <scope>NUCLEOTIDE SEQUENCE</scope>
    <source>
        <strain evidence="2">VT162</strain>
    </source>
</reference>
<gene>
    <name evidence="2" type="ORF">NLI96_g1010</name>
</gene>
<feature type="region of interest" description="Disordered" evidence="1">
    <location>
        <begin position="504"/>
        <end position="535"/>
    </location>
</feature>
<feature type="compositionally biased region" description="Basic residues" evidence="1">
    <location>
        <begin position="618"/>
        <end position="629"/>
    </location>
</feature>